<dbReference type="RefSeq" id="WP_109269913.1">
    <property type="nucleotide sequence ID" value="NZ_QFFF01000001.1"/>
</dbReference>
<comment type="caution">
    <text evidence="1">The sequence shown here is derived from an EMBL/GenBank/DDBJ whole genome shotgun (WGS) entry which is preliminary data.</text>
</comment>
<keyword evidence="2" id="KW-1185">Reference proteome</keyword>
<dbReference type="EMBL" id="QFFF01000001">
    <property type="protein sequence ID" value="PWG01774.1"/>
    <property type="molecule type" value="Genomic_DNA"/>
</dbReference>
<dbReference type="Gene3D" id="1.20.120.450">
    <property type="entry name" value="dinb family like domain"/>
    <property type="match status" value="1"/>
</dbReference>
<reference evidence="1 2" key="1">
    <citation type="submission" date="2018-05" db="EMBL/GenBank/DDBJ databases">
        <title>Genome of Sphingosinicella humi QZX222.</title>
        <authorList>
            <person name="Qiao Z."/>
            <person name="Wang G."/>
        </authorList>
    </citation>
    <scope>NUCLEOTIDE SEQUENCE [LARGE SCALE GENOMIC DNA]</scope>
    <source>
        <strain evidence="1 2">QZX222</strain>
    </source>
</reference>
<dbReference type="InterPro" id="IPR034660">
    <property type="entry name" value="DinB/YfiT-like"/>
</dbReference>
<dbReference type="PANTHER" id="PTHR36922">
    <property type="entry name" value="BLL2446 PROTEIN"/>
    <property type="match status" value="1"/>
</dbReference>
<protein>
    <submittedName>
        <fullName evidence="1">DUF1993 domain-containing protein</fullName>
    </submittedName>
</protein>
<dbReference type="PANTHER" id="PTHR36922:SF1">
    <property type="entry name" value="DUF1993 DOMAIN-CONTAINING PROTEIN"/>
    <property type="match status" value="1"/>
</dbReference>
<proteinExistence type="predicted"/>
<gene>
    <name evidence="1" type="ORF">DF286_01980</name>
</gene>
<name>A0A2U2J0A7_9SPHN</name>
<evidence type="ECO:0000313" key="2">
    <source>
        <dbReference type="Proteomes" id="UP000245916"/>
    </source>
</evidence>
<dbReference type="Pfam" id="PF09351">
    <property type="entry name" value="DUF1993"/>
    <property type="match status" value="1"/>
</dbReference>
<dbReference type="SUPFAM" id="SSF109854">
    <property type="entry name" value="DinB/YfiT-like putative metalloenzymes"/>
    <property type="match status" value="1"/>
</dbReference>
<evidence type="ECO:0000313" key="1">
    <source>
        <dbReference type="EMBL" id="PWG01774.1"/>
    </source>
</evidence>
<sequence>MNLTELLVPTYRNMLRGLGGLLDKAEAQRGADGAEVLLRARLAPDMFPLATQIRFACVQAQEAPLRLMGRPLEGLDALLDEGRGAGDRPGTLAAARARIDEAFAFLGGLAPDALDQAPAGDPLALTLPMGLTFDLTREQFARDWALGQFYFHLMAAYAILRKEGIEIGKADYVPHMFAYLREPGPPPAEA</sequence>
<dbReference type="OrthoDB" id="338237at2"/>
<organism evidence="1 2">
    <name type="scientific">Allosphingosinicella humi</name>
    <dbReference type="NCBI Taxonomy" id="2068657"/>
    <lineage>
        <taxon>Bacteria</taxon>
        <taxon>Pseudomonadati</taxon>
        <taxon>Pseudomonadota</taxon>
        <taxon>Alphaproteobacteria</taxon>
        <taxon>Sphingomonadales</taxon>
        <taxon>Sphingomonadaceae</taxon>
        <taxon>Allosphingosinicella</taxon>
    </lineage>
</organism>
<dbReference type="Proteomes" id="UP000245916">
    <property type="component" value="Unassembled WGS sequence"/>
</dbReference>
<dbReference type="AlphaFoldDB" id="A0A2U2J0A7"/>
<accession>A0A2U2J0A7</accession>
<dbReference type="InterPro" id="IPR018531">
    <property type="entry name" value="DUF1993"/>
</dbReference>